<evidence type="ECO:0000259" key="9">
    <source>
        <dbReference type="PROSITE" id="PS52004"/>
    </source>
</evidence>
<dbReference type="SUPFAM" id="SSF55048">
    <property type="entry name" value="Probable ACP-binding domain of malonyl-CoA ACP transacylase"/>
    <property type="match status" value="1"/>
</dbReference>
<dbReference type="GO" id="GO:0006633">
    <property type="term" value="P:fatty acid biosynthetic process"/>
    <property type="evidence" value="ECO:0007669"/>
    <property type="project" value="InterPro"/>
</dbReference>
<dbReference type="Proteomes" id="UP000319210">
    <property type="component" value="Unassembled WGS sequence"/>
</dbReference>
<dbReference type="InterPro" id="IPR006162">
    <property type="entry name" value="Ppantetheine_attach_site"/>
</dbReference>
<evidence type="ECO:0000313" key="11">
    <source>
        <dbReference type="Proteomes" id="UP000319210"/>
    </source>
</evidence>
<dbReference type="GO" id="GO:0031177">
    <property type="term" value="F:phosphopantetheine binding"/>
    <property type="evidence" value="ECO:0007669"/>
    <property type="project" value="InterPro"/>
</dbReference>
<dbReference type="Pfam" id="PF18369">
    <property type="entry name" value="PKS_DE"/>
    <property type="match status" value="2"/>
</dbReference>
<gene>
    <name evidence="10" type="ORF">SCA03_67460</name>
</gene>
<dbReference type="Pfam" id="PF00698">
    <property type="entry name" value="Acyl_transf_1"/>
    <property type="match status" value="1"/>
</dbReference>
<reference evidence="10 11" key="1">
    <citation type="submission" date="2019-06" db="EMBL/GenBank/DDBJ databases">
        <title>Whole genome shotgun sequence of Streptomyces cacaoi subsp. cacaoi NBRC 12748.</title>
        <authorList>
            <person name="Hosoyama A."/>
            <person name="Uohara A."/>
            <person name="Ohji S."/>
            <person name="Ichikawa N."/>
        </authorList>
    </citation>
    <scope>NUCLEOTIDE SEQUENCE [LARGE SCALE GENOMIC DNA]</scope>
    <source>
        <strain evidence="10 11">NBRC 12748</strain>
    </source>
</reference>
<evidence type="ECO:0000256" key="4">
    <source>
        <dbReference type="ARBA" id="ARBA00023194"/>
    </source>
</evidence>
<dbReference type="Gene3D" id="6.10.140.1830">
    <property type="match status" value="2"/>
</dbReference>
<dbReference type="InterPro" id="IPR050091">
    <property type="entry name" value="PKS_NRPS_Biosynth_Enz"/>
</dbReference>
<keyword evidence="5" id="KW-0511">Multifunctional enzyme</keyword>
<keyword evidence="3" id="KW-0808">Transferase</keyword>
<dbReference type="InterPro" id="IPR016035">
    <property type="entry name" value="Acyl_Trfase/lysoPLipase"/>
</dbReference>
<keyword evidence="6" id="KW-0012">Acyltransferase</keyword>
<dbReference type="InterPro" id="IPR014043">
    <property type="entry name" value="Acyl_transferase_dom"/>
</dbReference>
<evidence type="ECO:0000256" key="5">
    <source>
        <dbReference type="ARBA" id="ARBA00023268"/>
    </source>
</evidence>
<dbReference type="PROSITE" id="PS00606">
    <property type="entry name" value="KS3_1"/>
    <property type="match status" value="1"/>
</dbReference>
<proteinExistence type="predicted"/>
<dbReference type="Pfam" id="PF08659">
    <property type="entry name" value="KR"/>
    <property type="match status" value="2"/>
</dbReference>
<protein>
    <recommendedName>
        <fullName evidence="12">SDR family NAD(P)-dependent oxidoreductase</fullName>
    </recommendedName>
</protein>
<name>A0A4Y3R8X2_STRCI</name>
<dbReference type="InterPro" id="IPR041618">
    <property type="entry name" value="PKS_DE"/>
</dbReference>
<dbReference type="Pfam" id="PF02801">
    <property type="entry name" value="Ketoacyl-synt_C"/>
    <property type="match status" value="1"/>
</dbReference>
<dbReference type="Gene3D" id="3.40.50.720">
    <property type="entry name" value="NAD(P)-binding Rossmann-like Domain"/>
    <property type="match status" value="2"/>
</dbReference>
<dbReference type="Gene3D" id="3.40.366.10">
    <property type="entry name" value="Malonyl-Coenzyme A Acyl Carrier Protein, domain 2"/>
    <property type="match status" value="2"/>
</dbReference>
<feature type="domain" description="Ketosynthase family 3 (KS3)" evidence="9">
    <location>
        <begin position="828"/>
        <end position="1249"/>
    </location>
</feature>
<feature type="region of interest" description="Disordered" evidence="7">
    <location>
        <begin position="2238"/>
        <end position="2262"/>
    </location>
</feature>
<dbReference type="SMART" id="SM00822">
    <property type="entry name" value="PKS_KR"/>
    <property type="match status" value="2"/>
</dbReference>
<dbReference type="InterPro" id="IPR016036">
    <property type="entry name" value="Malonyl_transacylase_ACP-bd"/>
</dbReference>
<feature type="domain" description="Carrier" evidence="8">
    <location>
        <begin position="725"/>
        <end position="800"/>
    </location>
</feature>
<dbReference type="PANTHER" id="PTHR43775">
    <property type="entry name" value="FATTY ACID SYNTHASE"/>
    <property type="match status" value="1"/>
</dbReference>
<dbReference type="InterPro" id="IPR016039">
    <property type="entry name" value="Thiolase-like"/>
</dbReference>
<dbReference type="Gene3D" id="3.40.47.10">
    <property type="match status" value="1"/>
</dbReference>
<feature type="region of interest" description="Disordered" evidence="7">
    <location>
        <begin position="2412"/>
        <end position="2463"/>
    </location>
</feature>
<dbReference type="PROSITE" id="PS52004">
    <property type="entry name" value="KS3_2"/>
    <property type="match status" value="1"/>
</dbReference>
<dbReference type="Pfam" id="PF16197">
    <property type="entry name" value="KAsynt_C_assoc"/>
    <property type="match status" value="1"/>
</dbReference>
<dbReference type="GO" id="GO:0004315">
    <property type="term" value="F:3-oxoacyl-[acyl-carrier-protein] synthase activity"/>
    <property type="evidence" value="ECO:0007669"/>
    <property type="project" value="InterPro"/>
</dbReference>
<evidence type="ECO:0000256" key="7">
    <source>
        <dbReference type="SAM" id="MobiDB-lite"/>
    </source>
</evidence>
<dbReference type="PROSITE" id="PS00012">
    <property type="entry name" value="PHOSPHOPANTETHEINE"/>
    <property type="match status" value="2"/>
</dbReference>
<keyword evidence="2" id="KW-0597">Phosphoprotein</keyword>
<dbReference type="InterPro" id="IPR009081">
    <property type="entry name" value="PP-bd_ACP"/>
</dbReference>
<dbReference type="SMART" id="SM00827">
    <property type="entry name" value="PKS_AT"/>
    <property type="match status" value="1"/>
</dbReference>
<dbReference type="InterPro" id="IPR014030">
    <property type="entry name" value="Ketoacyl_synth_N"/>
</dbReference>
<dbReference type="InterPro" id="IPR036736">
    <property type="entry name" value="ACP-like_sf"/>
</dbReference>
<dbReference type="CDD" id="cd08952">
    <property type="entry name" value="KR_1_SDR_x"/>
    <property type="match status" value="2"/>
</dbReference>
<dbReference type="SMART" id="SM01294">
    <property type="entry name" value="PKS_PP_betabranch"/>
    <property type="match status" value="2"/>
</dbReference>
<dbReference type="InterPro" id="IPR032821">
    <property type="entry name" value="PKS_assoc"/>
</dbReference>
<dbReference type="InterPro" id="IPR014031">
    <property type="entry name" value="Ketoacyl_synth_C"/>
</dbReference>
<evidence type="ECO:0000256" key="2">
    <source>
        <dbReference type="ARBA" id="ARBA00022553"/>
    </source>
</evidence>
<dbReference type="InterPro" id="IPR001227">
    <property type="entry name" value="Ac_transferase_dom_sf"/>
</dbReference>
<dbReference type="InterPro" id="IPR013968">
    <property type="entry name" value="PKS_KR"/>
</dbReference>
<dbReference type="Gene3D" id="3.30.70.3290">
    <property type="match status" value="1"/>
</dbReference>
<dbReference type="FunFam" id="3.40.366.10:FF:000002">
    <property type="entry name" value="Probable polyketide synthase 2"/>
    <property type="match status" value="1"/>
</dbReference>
<dbReference type="SUPFAM" id="SSF53901">
    <property type="entry name" value="Thiolase-like"/>
    <property type="match status" value="1"/>
</dbReference>
<keyword evidence="1" id="KW-0596">Phosphopantetheine</keyword>
<evidence type="ECO:0000259" key="8">
    <source>
        <dbReference type="PROSITE" id="PS50075"/>
    </source>
</evidence>
<feature type="domain" description="Carrier" evidence="8">
    <location>
        <begin position="2280"/>
        <end position="2355"/>
    </location>
</feature>
<comment type="caution">
    <text evidence="10">The sequence shown here is derived from an EMBL/GenBank/DDBJ whole genome shotgun (WGS) entry which is preliminary data.</text>
</comment>
<feature type="compositionally biased region" description="Basic and acidic residues" evidence="7">
    <location>
        <begin position="2453"/>
        <end position="2463"/>
    </location>
</feature>
<dbReference type="InterPro" id="IPR036291">
    <property type="entry name" value="NAD(P)-bd_dom_sf"/>
</dbReference>
<evidence type="ECO:0000313" key="10">
    <source>
        <dbReference type="EMBL" id="GEB54195.1"/>
    </source>
</evidence>
<dbReference type="PROSITE" id="PS50075">
    <property type="entry name" value="CARRIER"/>
    <property type="match status" value="2"/>
</dbReference>
<dbReference type="InterPro" id="IPR020806">
    <property type="entry name" value="PKS_PP-bd"/>
</dbReference>
<evidence type="ECO:0000256" key="6">
    <source>
        <dbReference type="ARBA" id="ARBA00023315"/>
    </source>
</evidence>
<dbReference type="SUPFAM" id="SSF51735">
    <property type="entry name" value="NAD(P)-binding Rossmann-fold domains"/>
    <property type="match status" value="4"/>
</dbReference>
<keyword evidence="11" id="KW-1185">Reference proteome</keyword>
<dbReference type="Pfam" id="PF00109">
    <property type="entry name" value="ketoacyl-synt"/>
    <property type="match status" value="1"/>
</dbReference>
<dbReference type="Pfam" id="PF00550">
    <property type="entry name" value="PP-binding"/>
    <property type="match status" value="2"/>
</dbReference>
<dbReference type="CDD" id="cd00833">
    <property type="entry name" value="PKS"/>
    <property type="match status" value="1"/>
</dbReference>
<organism evidence="10 11">
    <name type="scientific">Streptomyces cacaoi</name>
    <dbReference type="NCBI Taxonomy" id="1898"/>
    <lineage>
        <taxon>Bacteria</taxon>
        <taxon>Bacillati</taxon>
        <taxon>Actinomycetota</taxon>
        <taxon>Actinomycetes</taxon>
        <taxon>Kitasatosporales</taxon>
        <taxon>Streptomycetaceae</taxon>
        <taxon>Streptomyces</taxon>
    </lineage>
</organism>
<sequence length="2463" mass="253065">MASAAELTTPGYWVRHVRETVRFADGVDALVSEGADTFVELGPGGALAAMVQHCVGEETGPDAVAVAALRKGQGEETALLTALARLHTAGVEVDWAGFFSRLGGRRVELPTYPFQREWFWPEAAVTGAGEDEQQGLVDAEFWSAVERGDLAELSAGLGLDDAALASLVSALSSWRRERAESSAADAWRYRVSWKPLSAAPRSALSGKWLALLPAGRDADECAADAWAASVLAALGADAVSVGIDGADPEAMAGALAGALAGVGAEGDGEDGEETGDGGGFAGVVSLLAAVPGLPTGPARPDVLVRALAEAGIDAPLWCVTRGAVRTGRGDTEVCGEQAAVWGLGRVTALEQPERWGGLVDVAEPLDRRAADRFRAVLSGACTENGAHGKAGSYGKAAGNAGDGGGAEDQVAVRASGVFGRRLARVTPGAGARAWRPTGAVLITGDLTGFGGHVARRFARDGADHVLFVGAQAPEAAEEARLRDELAATGCVLTSATCPLSDREALSAALSALPGDLPLTAVVHTGENSGFGGPADGGAGSGAGETFLAALRDGVENLEAAVDAATGDGAPPEAFVLFASIAGTWGVSGQGEGAAAGAYLDAVALRRRARGLPALTVSWGAWEDATTGGLAAHLRVNGLPAMDPERALTALARSLGAGEESVTVADVAWDRFAPAFTRGRRSRLFDELPEARRAATDPAADGEGAATAGTGLRAELLPLPEADRKRALLALVRGRAAAVLGFPDADAVPEAQAFRDLGFDSLTAVDLRDQLATATGLKLPATVVFDHPTAEELAARLHTGLFGADGRDGADGGTRALPAPGPDGRSDVDDPVVVVGMSCRYPGGVRSPEDLWDLVAGETDAIGGFPADRGWDLDRLLHGGPDGTGRSVTRRGGFLYDAAEFDPGFFGISPREAMVMDPQQRLVLETAWEALERTGIDPALLRGGDTGVFIGGGTGDYRPEAGQLGHAQTAQSASLLSGRLSYTFGLQGPSVSVDTACSSSLVALHLAAQALRGGECPLALAGGVTVMSSPVNFVEFGEMGALSPDGRCKAFADAADGTGWSEGVGVLVLERLSQARRNGHEVLAVLRGSAVNQDGASNGLTAPNGPAQRRVIRRALTAAGLEPGDVDAVEAHGTGTRLGDPIEAQALLETYGQDRDPRQPLLLGSVKANIGHTQAAAGVAGVIKMVLAMRHGVLPRTLHVDEPSRHVDWESGAVELLTEATAWPSAGRPRRAGVSAFGASGTNAHMIIEAPEPEPEPQPGRTEAVGAAPAVVPVPVSAADPEALCAQADRLRAHLLAHPRLGPAELALALATARSTLEHRAALVAGGRDELLDELGALASGAADPRVVLGRTGGQGARTAFLFSGQGSQRPGMGRELYERFPVFAEALDAAVARLDAGTGESLWKVMSGDADGLDETGFTQPALFALEVALFRLVESWGVRPDFVAGHSVGEIAAAHVAGVFSLDDACRLVAARARLMDALPPGGAMVAVEASEAEAAAHLTEGVSVAAVNGPRAVVLSGDEDAVLAVAGTLAADGPKPRKTRRLRVSHAFHSLHMDAILDDFRQVARTVTYDAPALPLVSAVTGEPATGDGASGQTVCTPEHWVSHVRETVRFGDTVRTLAERGVSVLLELGPDGGLCALAQDTLDAMSSRAVTVPALRRDRAEERSLVTALARLHVAGAGPDWTALLGAGEEDAARARRTGLPTYPFRRHRFWPRTGPAAPAARALDADDGFWSAVQEEDLGTLEATLDVDGEALSKVLPALADWRRRRGEQATVDRWRQRVTWKPLDNGRTGTPEGTWLVVVPAAHADDPWVAQVLAAPGADTVRLDVTDTRRAALAQQLRELAAGGRHFTGVLSLLAHTGPHGAAAHEAPPANARTTALLQALGDAGTGAPLWCVTRGAVAVSPAEPVPGLDQAGVWGIGRVAALEHPDRWGGLIDLPAELDAGSLACFTALLARPGGEDQLAVRSATAYGRRLVPVATGGTVHEWHPTGTVLITGGTGALGAHVARGLAAAGARHLLLVGRRGAEAPGARQLRDELTALGAEVTLAACDAADRDALSAVLARIPAEAPLTGVVHAAGVLDDAVIDSLTPQRFEAVHRAKATSALVLHELTEHLGLEVFALFSSASAAVGNPGQANYAAANAVLDALAERRRAAGLAATSIAWGAWSGGGMADDDRAAAAARRTGVRPLDPALAVTALRQAVLGGRATEVVSDVEPGQFVRAFTAVRPSPLLAELAPADGHTDPAPGTPGHGDGPGTEPGAALRAELAGLVPAQREETVLGLVRSRAAAVLGHADADTVGPDRAFRDLGFDSLGAVELRNRMTAATGLELTSTLVFDHPTPLDLARHLLDRLLPDDATAPTAAPGGPGAPGDEPDDASLRALLASVPLDRLRQIGVLEPLLQLAADTAADTGDGTTGTGGDAESFAESIDAMDTDALVRAAMNGTSQDTSRTERDTRSEG</sequence>
<dbReference type="FunFam" id="3.40.47.10:FF:000019">
    <property type="entry name" value="Polyketide synthase type I"/>
    <property type="match status" value="1"/>
</dbReference>
<dbReference type="GO" id="GO:0004312">
    <property type="term" value="F:fatty acid synthase activity"/>
    <property type="evidence" value="ECO:0007669"/>
    <property type="project" value="TreeGrafter"/>
</dbReference>
<dbReference type="GO" id="GO:0033068">
    <property type="term" value="P:macrolide biosynthetic process"/>
    <property type="evidence" value="ECO:0007669"/>
    <property type="project" value="UniProtKB-ARBA"/>
</dbReference>
<dbReference type="InterPro" id="IPR018201">
    <property type="entry name" value="Ketoacyl_synth_AS"/>
</dbReference>
<dbReference type="InterPro" id="IPR020841">
    <property type="entry name" value="PKS_Beta-ketoAc_synthase_dom"/>
</dbReference>
<dbReference type="SMART" id="SM00823">
    <property type="entry name" value="PKS_PP"/>
    <property type="match status" value="2"/>
</dbReference>
<feature type="region of interest" description="Disordered" evidence="7">
    <location>
        <begin position="2359"/>
        <end position="2379"/>
    </location>
</feature>
<evidence type="ECO:0000256" key="3">
    <source>
        <dbReference type="ARBA" id="ARBA00022679"/>
    </source>
</evidence>
<keyword evidence="4" id="KW-0045">Antibiotic biosynthesis</keyword>
<feature type="region of interest" description="Disordered" evidence="7">
    <location>
        <begin position="803"/>
        <end position="828"/>
    </location>
</feature>
<dbReference type="SUPFAM" id="SSF52151">
    <property type="entry name" value="FabD/lysophospholipase-like"/>
    <property type="match status" value="2"/>
</dbReference>
<dbReference type="InterPro" id="IPR057326">
    <property type="entry name" value="KR_dom"/>
</dbReference>
<dbReference type="Gene3D" id="1.10.1200.10">
    <property type="entry name" value="ACP-like"/>
    <property type="match status" value="2"/>
</dbReference>
<dbReference type="PANTHER" id="PTHR43775:SF51">
    <property type="entry name" value="INACTIVE PHENOLPHTHIOCEROL SYNTHESIS POLYKETIDE SYNTHASE TYPE I PKS1-RELATED"/>
    <property type="match status" value="1"/>
</dbReference>
<evidence type="ECO:0008006" key="12">
    <source>
        <dbReference type="Google" id="ProtNLM"/>
    </source>
</evidence>
<dbReference type="FunFam" id="1.10.1200.10:FF:000007">
    <property type="entry name" value="Probable polyketide synthase pks17"/>
    <property type="match status" value="2"/>
</dbReference>
<evidence type="ECO:0000256" key="1">
    <source>
        <dbReference type="ARBA" id="ARBA00022450"/>
    </source>
</evidence>
<dbReference type="SUPFAM" id="SSF47336">
    <property type="entry name" value="ACP-like"/>
    <property type="match status" value="2"/>
</dbReference>
<dbReference type="EMBL" id="BJMM01000089">
    <property type="protein sequence ID" value="GEB54195.1"/>
    <property type="molecule type" value="Genomic_DNA"/>
</dbReference>
<dbReference type="NCBIfam" id="NF045894">
    <property type="entry name" value="PKS_plus_SDR"/>
    <property type="match status" value="1"/>
</dbReference>
<dbReference type="SMART" id="SM00825">
    <property type="entry name" value="PKS_KS"/>
    <property type="match status" value="1"/>
</dbReference>
<accession>A0A4Y3R8X2</accession>